<gene>
    <name evidence="8" type="ORF">ACFPK1_27345</name>
</gene>
<dbReference type="RefSeq" id="WP_378024114.1">
    <property type="nucleotide sequence ID" value="NZ_JBHSKG010000019.1"/>
</dbReference>
<feature type="compositionally biased region" description="Basic and acidic residues" evidence="6">
    <location>
        <begin position="450"/>
        <end position="462"/>
    </location>
</feature>
<evidence type="ECO:0000313" key="8">
    <source>
        <dbReference type="EMBL" id="MFC5141979.1"/>
    </source>
</evidence>
<evidence type="ECO:0000256" key="5">
    <source>
        <dbReference type="ARBA" id="ARBA00023136"/>
    </source>
</evidence>
<feature type="region of interest" description="Disordered" evidence="6">
    <location>
        <begin position="450"/>
        <end position="474"/>
    </location>
</feature>
<accession>A0ABV9ZKZ8</accession>
<evidence type="ECO:0000256" key="6">
    <source>
        <dbReference type="SAM" id="MobiDB-lite"/>
    </source>
</evidence>
<evidence type="ECO:0000256" key="4">
    <source>
        <dbReference type="ARBA" id="ARBA00022989"/>
    </source>
</evidence>
<feature type="transmembrane region" description="Helical" evidence="7">
    <location>
        <begin position="47"/>
        <end position="75"/>
    </location>
</feature>
<keyword evidence="4 7" id="KW-1133">Transmembrane helix</keyword>
<dbReference type="InterPro" id="IPR006311">
    <property type="entry name" value="TAT_signal"/>
</dbReference>
<evidence type="ECO:0000256" key="7">
    <source>
        <dbReference type="SAM" id="Phobius"/>
    </source>
</evidence>
<dbReference type="InterPro" id="IPR050833">
    <property type="entry name" value="Poly_Biosynth_Transport"/>
</dbReference>
<feature type="transmembrane region" description="Helical" evidence="7">
    <location>
        <begin position="338"/>
        <end position="361"/>
    </location>
</feature>
<keyword evidence="3 7" id="KW-0812">Transmembrane</keyword>
<organism evidence="8 9">
    <name type="scientific">Actinomycetospora rhizophila</name>
    <dbReference type="NCBI Taxonomy" id="1416876"/>
    <lineage>
        <taxon>Bacteria</taxon>
        <taxon>Bacillati</taxon>
        <taxon>Actinomycetota</taxon>
        <taxon>Actinomycetes</taxon>
        <taxon>Pseudonocardiales</taxon>
        <taxon>Pseudonocardiaceae</taxon>
        <taxon>Actinomycetospora</taxon>
    </lineage>
</organism>
<feature type="transmembrane region" description="Helical" evidence="7">
    <location>
        <begin position="162"/>
        <end position="195"/>
    </location>
</feature>
<evidence type="ECO:0000313" key="9">
    <source>
        <dbReference type="Proteomes" id="UP001596175"/>
    </source>
</evidence>
<feature type="transmembrane region" description="Helical" evidence="7">
    <location>
        <begin position="373"/>
        <end position="393"/>
    </location>
</feature>
<keyword evidence="5 7" id="KW-0472">Membrane</keyword>
<comment type="caution">
    <text evidence="8">The sequence shown here is derived from an EMBL/GenBank/DDBJ whole genome shotgun (WGS) entry which is preliminary data.</text>
</comment>
<dbReference type="InterPro" id="IPR002797">
    <property type="entry name" value="Polysacc_synth"/>
</dbReference>
<dbReference type="PANTHER" id="PTHR30250:SF11">
    <property type="entry name" value="O-ANTIGEN TRANSPORTER-RELATED"/>
    <property type="match status" value="1"/>
</dbReference>
<feature type="transmembrane region" description="Helical" evidence="7">
    <location>
        <begin position="263"/>
        <end position="285"/>
    </location>
</feature>
<dbReference type="EMBL" id="JBHSKG010000019">
    <property type="protein sequence ID" value="MFC5141979.1"/>
    <property type="molecule type" value="Genomic_DNA"/>
</dbReference>
<evidence type="ECO:0000256" key="2">
    <source>
        <dbReference type="ARBA" id="ARBA00022475"/>
    </source>
</evidence>
<feature type="transmembrane region" description="Helical" evidence="7">
    <location>
        <begin position="399"/>
        <end position="417"/>
    </location>
</feature>
<feature type="transmembrane region" description="Helical" evidence="7">
    <location>
        <begin position="306"/>
        <end position="326"/>
    </location>
</feature>
<dbReference type="PANTHER" id="PTHR30250">
    <property type="entry name" value="PST FAMILY PREDICTED COLANIC ACID TRANSPORTER"/>
    <property type="match status" value="1"/>
</dbReference>
<keyword evidence="2" id="KW-1003">Cell membrane</keyword>
<reference evidence="9" key="1">
    <citation type="journal article" date="2019" name="Int. J. Syst. Evol. Microbiol.">
        <title>The Global Catalogue of Microorganisms (GCM) 10K type strain sequencing project: providing services to taxonomists for standard genome sequencing and annotation.</title>
        <authorList>
            <consortium name="The Broad Institute Genomics Platform"/>
            <consortium name="The Broad Institute Genome Sequencing Center for Infectious Disease"/>
            <person name="Wu L."/>
            <person name="Ma J."/>
        </authorList>
    </citation>
    <scope>NUCLEOTIDE SEQUENCE [LARGE SCALE GENOMIC DNA]</scope>
    <source>
        <strain evidence="9">XZYJ18</strain>
    </source>
</reference>
<comment type="subcellular location">
    <subcellularLocation>
        <location evidence="1">Cell membrane</location>
        <topology evidence="1">Multi-pass membrane protein</topology>
    </subcellularLocation>
</comment>
<dbReference type="Proteomes" id="UP001596175">
    <property type="component" value="Unassembled WGS sequence"/>
</dbReference>
<feature type="transmembrane region" description="Helical" evidence="7">
    <location>
        <begin position="117"/>
        <end position="141"/>
    </location>
</feature>
<name>A0ABV9ZKZ8_9PSEU</name>
<dbReference type="PROSITE" id="PS51318">
    <property type="entry name" value="TAT"/>
    <property type="match status" value="1"/>
</dbReference>
<feature type="transmembrane region" description="Helical" evidence="7">
    <location>
        <begin position="87"/>
        <end position="111"/>
    </location>
</feature>
<dbReference type="Pfam" id="PF01943">
    <property type="entry name" value="Polysacc_synt"/>
    <property type="match status" value="1"/>
</dbReference>
<keyword evidence="9" id="KW-1185">Reference proteome</keyword>
<protein>
    <submittedName>
        <fullName evidence="8">Lipopolysaccharide biosynthesis protein</fullName>
    </submittedName>
</protein>
<sequence>MTSGGEAAPTLRRAVLLMTASSLLVPAAGVLTQPILAQALGVEGRGALAAAIAPAVLAISVATLGLPDALVYYLAKRPGLTRKALMWAALMSVVLGLVCLLLTVLALPFLSGGDAELGSLIVLGMSLTVPALLVGVLRGAATGRQMWSAVASERLVNTALRIVAFVLLWVLGELTVLAAVLVSTLSPLVCGVVYWRLLLRPPTDAREVSTDPADDPYLDRLADGIARPLVSYGSRVWLGSVAEMLLSRMGQILMTPLAGVVELGLFSVATTIADLPLILAIAIQGTLFGFNSKTRDAGKVQTTTRLTVLVTMAGCVVLGGTLPFWIGRLFGDEFQAATVPTLMLMLSAIVCIPGLMAAVGLSAWGRPGLRSSGLTITLAVNLVVLLVLVPALGAIGACWASIASNVVMSSYMIVTAGRVMNVRRRDFVVVRPSDVGLAWREGRRLLSELRSRGRGRPRDRSEPGVGDRGTEGDE</sequence>
<evidence type="ECO:0000256" key="1">
    <source>
        <dbReference type="ARBA" id="ARBA00004651"/>
    </source>
</evidence>
<evidence type="ECO:0000256" key="3">
    <source>
        <dbReference type="ARBA" id="ARBA00022692"/>
    </source>
</evidence>
<proteinExistence type="predicted"/>